<feature type="domain" description="EF-hand" evidence="8">
    <location>
        <begin position="535"/>
        <end position="570"/>
    </location>
</feature>
<dbReference type="GO" id="GO:0005509">
    <property type="term" value="F:calcium ion binding"/>
    <property type="evidence" value="ECO:0007669"/>
    <property type="project" value="InterPro"/>
</dbReference>
<dbReference type="OrthoDB" id="1658195at2759"/>
<dbReference type="GO" id="GO:0009506">
    <property type="term" value="C:plasmodesma"/>
    <property type="evidence" value="ECO:0007669"/>
    <property type="project" value="TreeGrafter"/>
</dbReference>
<gene>
    <name evidence="9" type="ORF">CTI12_AA469300</name>
</gene>
<dbReference type="AlphaFoldDB" id="A0A2U1LT62"/>
<dbReference type="Gene3D" id="3.30.200.20">
    <property type="entry name" value="Phosphorylase Kinase, domain 1"/>
    <property type="match status" value="2"/>
</dbReference>
<dbReference type="InterPro" id="IPR017441">
    <property type="entry name" value="Protein_kinase_ATP_BS"/>
</dbReference>
<evidence type="ECO:0000259" key="7">
    <source>
        <dbReference type="PROSITE" id="PS50011"/>
    </source>
</evidence>
<evidence type="ECO:0000259" key="8">
    <source>
        <dbReference type="PROSITE" id="PS50222"/>
    </source>
</evidence>
<organism evidence="9 10">
    <name type="scientific">Artemisia annua</name>
    <name type="common">Sweet wormwood</name>
    <dbReference type="NCBI Taxonomy" id="35608"/>
    <lineage>
        <taxon>Eukaryota</taxon>
        <taxon>Viridiplantae</taxon>
        <taxon>Streptophyta</taxon>
        <taxon>Embryophyta</taxon>
        <taxon>Tracheophyta</taxon>
        <taxon>Spermatophyta</taxon>
        <taxon>Magnoliopsida</taxon>
        <taxon>eudicotyledons</taxon>
        <taxon>Gunneridae</taxon>
        <taxon>Pentapetalae</taxon>
        <taxon>asterids</taxon>
        <taxon>campanulids</taxon>
        <taxon>Asterales</taxon>
        <taxon>Asteraceae</taxon>
        <taxon>Asteroideae</taxon>
        <taxon>Anthemideae</taxon>
        <taxon>Artemisiinae</taxon>
        <taxon>Artemisia</taxon>
    </lineage>
</organism>
<keyword evidence="1" id="KW-0723">Serine/threonine-protein kinase</keyword>
<reference evidence="9 10" key="1">
    <citation type="journal article" date="2018" name="Mol. Plant">
        <title>The genome of Artemisia annua provides insight into the evolution of Asteraceae family and artemisinin biosynthesis.</title>
        <authorList>
            <person name="Shen Q."/>
            <person name="Zhang L."/>
            <person name="Liao Z."/>
            <person name="Wang S."/>
            <person name="Yan T."/>
            <person name="Shi P."/>
            <person name="Liu M."/>
            <person name="Fu X."/>
            <person name="Pan Q."/>
            <person name="Wang Y."/>
            <person name="Lv Z."/>
            <person name="Lu X."/>
            <person name="Zhang F."/>
            <person name="Jiang W."/>
            <person name="Ma Y."/>
            <person name="Chen M."/>
            <person name="Hao X."/>
            <person name="Li L."/>
            <person name="Tang Y."/>
            <person name="Lv G."/>
            <person name="Zhou Y."/>
            <person name="Sun X."/>
            <person name="Brodelius P.E."/>
            <person name="Rose J.K.C."/>
            <person name="Tang K."/>
        </authorList>
    </citation>
    <scope>NUCLEOTIDE SEQUENCE [LARGE SCALE GENOMIC DNA]</scope>
    <source>
        <strain evidence="10">cv. Huhao1</strain>
        <tissue evidence="9">Leaf</tissue>
    </source>
</reference>
<dbReference type="STRING" id="35608.A0A2U1LT62"/>
<dbReference type="Proteomes" id="UP000245207">
    <property type="component" value="Unassembled WGS sequence"/>
</dbReference>
<dbReference type="InterPro" id="IPR000719">
    <property type="entry name" value="Prot_kinase_dom"/>
</dbReference>
<dbReference type="PROSITE" id="PS00107">
    <property type="entry name" value="PROTEIN_KINASE_ATP"/>
    <property type="match status" value="1"/>
</dbReference>
<feature type="binding site" evidence="6">
    <location>
        <position position="163"/>
    </location>
    <ligand>
        <name>ATP</name>
        <dbReference type="ChEBI" id="CHEBI:30616"/>
    </ligand>
</feature>
<dbReference type="GO" id="GO:0005524">
    <property type="term" value="F:ATP binding"/>
    <property type="evidence" value="ECO:0007669"/>
    <property type="project" value="UniProtKB-UniRule"/>
</dbReference>
<dbReference type="GO" id="GO:0005886">
    <property type="term" value="C:plasma membrane"/>
    <property type="evidence" value="ECO:0007669"/>
    <property type="project" value="TreeGrafter"/>
</dbReference>
<name>A0A2U1LT62_ARTAN</name>
<evidence type="ECO:0000313" key="10">
    <source>
        <dbReference type="Proteomes" id="UP000245207"/>
    </source>
</evidence>
<dbReference type="PROSITE" id="PS00108">
    <property type="entry name" value="PROTEIN_KINASE_ST"/>
    <property type="match status" value="1"/>
</dbReference>
<accession>A0A2U1LT62</accession>
<dbReference type="PROSITE" id="PS50222">
    <property type="entry name" value="EF_HAND_2"/>
    <property type="match status" value="1"/>
</dbReference>
<dbReference type="PANTHER" id="PTHR27003">
    <property type="entry name" value="OS07G0166700 PROTEIN"/>
    <property type="match status" value="1"/>
</dbReference>
<evidence type="ECO:0000256" key="5">
    <source>
        <dbReference type="ARBA" id="ARBA00022840"/>
    </source>
</evidence>
<dbReference type="InterPro" id="IPR001245">
    <property type="entry name" value="Ser-Thr/Tyr_kinase_cat_dom"/>
</dbReference>
<evidence type="ECO:0000256" key="1">
    <source>
        <dbReference type="ARBA" id="ARBA00022527"/>
    </source>
</evidence>
<dbReference type="SUPFAM" id="SSF56112">
    <property type="entry name" value="Protein kinase-like (PK-like)"/>
    <property type="match status" value="2"/>
</dbReference>
<dbReference type="PROSITE" id="PS50011">
    <property type="entry name" value="PROTEIN_KINASE_DOM"/>
    <property type="match status" value="1"/>
</dbReference>
<evidence type="ECO:0000313" key="9">
    <source>
        <dbReference type="EMBL" id="PWA52196.1"/>
    </source>
</evidence>
<dbReference type="PANTHER" id="PTHR27003:SF361">
    <property type="entry name" value="PROTEIN KINASE DOMAIN-CONTAINING PROTEIN"/>
    <property type="match status" value="1"/>
</dbReference>
<evidence type="ECO:0000256" key="2">
    <source>
        <dbReference type="ARBA" id="ARBA00022679"/>
    </source>
</evidence>
<keyword evidence="10" id="KW-1185">Reference proteome</keyword>
<evidence type="ECO:0000256" key="3">
    <source>
        <dbReference type="ARBA" id="ARBA00022741"/>
    </source>
</evidence>
<keyword evidence="2" id="KW-0808">Transferase</keyword>
<dbReference type="InterPro" id="IPR011009">
    <property type="entry name" value="Kinase-like_dom_sf"/>
</dbReference>
<dbReference type="SUPFAM" id="SSF47473">
    <property type="entry name" value="EF-hand"/>
    <property type="match status" value="1"/>
</dbReference>
<dbReference type="InterPro" id="IPR002048">
    <property type="entry name" value="EF_hand_dom"/>
</dbReference>
<protein>
    <submittedName>
        <fullName evidence="9">Serine-threonine/tyrosine-protein kinase catalytic domain-containing protein</fullName>
    </submittedName>
</protein>
<dbReference type="Pfam" id="PF07714">
    <property type="entry name" value="PK_Tyr_Ser-Thr"/>
    <property type="match status" value="2"/>
</dbReference>
<dbReference type="GO" id="GO:0004674">
    <property type="term" value="F:protein serine/threonine kinase activity"/>
    <property type="evidence" value="ECO:0007669"/>
    <property type="project" value="UniProtKB-KW"/>
</dbReference>
<evidence type="ECO:0000256" key="4">
    <source>
        <dbReference type="ARBA" id="ARBA00022777"/>
    </source>
</evidence>
<keyword evidence="3 6" id="KW-0547">Nucleotide-binding</keyword>
<evidence type="ECO:0000256" key="6">
    <source>
        <dbReference type="PROSITE-ProRule" id="PRU10141"/>
    </source>
</evidence>
<feature type="domain" description="Protein kinase" evidence="7">
    <location>
        <begin position="132"/>
        <end position="413"/>
    </location>
</feature>
<dbReference type="GO" id="GO:0004714">
    <property type="term" value="F:transmembrane receptor protein tyrosine kinase activity"/>
    <property type="evidence" value="ECO:0007669"/>
    <property type="project" value="InterPro"/>
</dbReference>
<keyword evidence="5 6" id="KW-0067">ATP-binding</keyword>
<dbReference type="EMBL" id="PKPP01007875">
    <property type="protein sequence ID" value="PWA52196.1"/>
    <property type="molecule type" value="Genomic_DNA"/>
</dbReference>
<sequence>MSELGGSQHLQIPLKDIELATKNYKTCIGNGGYGLVYKGELSSSGKQVTVAVKRLHEQFGQGLKEFLTEIQLLSGQNHPNLISLVGYCDEGKEKIIVYEFAERGSLDRYLKRELGGSQHLQIPLKDIELATKNYKTCIGNGGYGLVYKGELSSSGKQVTVAVKRLHEQFGQGLKEFLTEIQLLSGQNHPNLISLVGYCDEGKEKIIVYEFAERGSLDRYLKRGSNTKNSLTWVERLRICIDAARGLDHLHSHVGKHQAIIHRDIKSANILIGQNWVGKISDFGLSKLTLSGLNRSSVISLACGTPGYCDPQYISTGILTKKSDVYSFGMVLFEVLCGRLCNVTYDDGFSLSGPLAKDYYENKVLDTIVDPSLREEMSSQSMNKFSSIAYRCLHNDRGQRPSMDLVLKELQGSLEIQVFWVSTGRKNPELISSTKFHSSSSESKRQLRDGCLNREELTALLRAKTPKKMYSKEETRDLIDRIFHLYNEFIDGNKGLTCDGMLRSYDDGNGDLDSEYSALAVHYRPSADNSEVTGLSTREKSMRIFQQFDSNKDGGLNREEFSALISATNPYIETPYEGMSDILDNVFFKYDKFVDGEKGVTCDGLLKIRMILNLYTFAFFMTYDWPFHKSNALIVQLMKYTI</sequence>
<proteinExistence type="predicted"/>
<comment type="caution">
    <text evidence="9">The sequence shown here is derived from an EMBL/GenBank/DDBJ whole genome shotgun (WGS) entry which is preliminary data.</text>
</comment>
<dbReference type="FunFam" id="3.30.200.20:FF:000039">
    <property type="entry name" value="receptor-like protein kinase FERONIA"/>
    <property type="match status" value="2"/>
</dbReference>
<dbReference type="InterPro" id="IPR045272">
    <property type="entry name" value="ANXUR1/2-like"/>
</dbReference>
<dbReference type="InterPro" id="IPR008271">
    <property type="entry name" value="Ser/Thr_kinase_AS"/>
</dbReference>
<dbReference type="SMART" id="SM00220">
    <property type="entry name" value="S_TKc"/>
    <property type="match status" value="1"/>
</dbReference>
<dbReference type="Gene3D" id="1.10.510.10">
    <property type="entry name" value="Transferase(Phosphotransferase) domain 1"/>
    <property type="match status" value="1"/>
</dbReference>
<keyword evidence="4 9" id="KW-0418">Kinase</keyword>
<dbReference type="InterPro" id="IPR011992">
    <property type="entry name" value="EF-hand-dom_pair"/>
</dbReference>
<dbReference type="Gene3D" id="1.10.238.10">
    <property type="entry name" value="EF-hand"/>
    <property type="match status" value="1"/>
</dbReference>